<feature type="binding site" evidence="11">
    <location>
        <position position="322"/>
    </location>
    <ligand>
        <name>L-glutamine</name>
        <dbReference type="ChEBI" id="CHEBI:58359"/>
    </ligand>
</feature>
<evidence type="ECO:0000256" key="8">
    <source>
        <dbReference type="ARBA" id="ARBA00022975"/>
    </source>
</evidence>
<dbReference type="GO" id="GO:0004359">
    <property type="term" value="F:glutaminase activity"/>
    <property type="evidence" value="ECO:0007669"/>
    <property type="project" value="RHEA"/>
</dbReference>
<dbReference type="InterPro" id="IPR050472">
    <property type="entry name" value="Anth_synth/Amidotransfase"/>
</dbReference>
<evidence type="ECO:0000256" key="9">
    <source>
        <dbReference type="ARBA" id="ARBA00048816"/>
    </source>
</evidence>
<comment type="function">
    <text evidence="11">Small subunit of the glutamine-dependent carbamoyl phosphate synthetase (CPSase). CPSase catalyzes the formation of carbamoyl phosphate from the ammonia moiety of glutamine, carbonate, and phosphate donated by ATP, constituting the first step of 2 biosynthetic pathways, one leading to arginine and/or urea and the other to pyrimidine nucleotides. The small subunit (glutamine amidotransferase) binds and cleaves glutamine to supply the large subunit with the substrate ammonia.</text>
</comment>
<proteinExistence type="inferred from homology"/>
<dbReference type="Gene3D" id="3.40.50.880">
    <property type="match status" value="1"/>
</dbReference>
<comment type="pathway">
    <text evidence="2 11">Amino-acid biosynthesis; L-arginine biosynthesis; carbamoyl phosphate from bicarbonate: step 1/1.</text>
</comment>
<evidence type="ECO:0000256" key="7">
    <source>
        <dbReference type="ARBA" id="ARBA00022962"/>
    </source>
</evidence>
<sequence length="415" mass="44997">MQNQTNPTVDLKTVPARLALEDGSVFHGQGFGDVSSRTVDAEVCFNTSITGYQEILTDPSYAGQIVTMTYPLIGNYGTNPADLESSKIQVSGFVVRELANLASNFRSTERLEDWLASQNVTGITGIDTRALTRKLRINGAMNGVITTDTSKSDAELVAEAKASTGLVGKNLAETVSRSETLQWDEDLGDWAPIQGTVERPTNAFRVVAIDCGAKLNILRNLTDSGCDVIVVPWNTSAEEILSHQPNGIFVSNGPGDPAAVSETIETLKSLTGKLPIFGICLGHQLLCLSLGAETYKLKFGHRGGNQPVQNLETGKVEITSQNHGFAVETESLEHVGAEATHINLNDRTLAGFRHNEMPVFAIQYHPEASPGPHDSRYLFDCFIDMMQSGKSPTGEQMDTAQRRRNDLLTATSRDQ</sequence>
<dbReference type="EC" id="6.3.5.5" evidence="11"/>
<dbReference type="GO" id="GO:0044205">
    <property type="term" value="P:'de novo' UMP biosynthetic process"/>
    <property type="evidence" value="ECO:0007669"/>
    <property type="project" value="UniProtKB-UniRule"/>
</dbReference>
<comment type="similarity">
    <text evidence="3 11">Belongs to the CarA family.</text>
</comment>
<dbReference type="InterPro" id="IPR017926">
    <property type="entry name" value="GATASE"/>
</dbReference>
<name>A0A517YV14_9BACT</name>
<feature type="region of interest" description="CPSase" evidence="11">
    <location>
        <begin position="1"/>
        <end position="204"/>
    </location>
</feature>
<gene>
    <name evidence="11 13" type="primary">carA</name>
    <name evidence="13" type="ORF">KS4_21290</name>
</gene>
<dbReference type="Pfam" id="PF00988">
    <property type="entry name" value="CPSase_sm_chain"/>
    <property type="match status" value="1"/>
</dbReference>
<evidence type="ECO:0000256" key="2">
    <source>
        <dbReference type="ARBA" id="ARBA00005077"/>
    </source>
</evidence>
<dbReference type="CDD" id="cd01744">
    <property type="entry name" value="GATase1_CPSase"/>
    <property type="match status" value="1"/>
</dbReference>
<dbReference type="InterPro" id="IPR029062">
    <property type="entry name" value="Class_I_gatase-like"/>
</dbReference>
<dbReference type="Pfam" id="PF00117">
    <property type="entry name" value="GATase"/>
    <property type="match status" value="1"/>
</dbReference>
<dbReference type="GO" id="GO:0004088">
    <property type="term" value="F:carbamoyl-phosphate synthase (glutamine-hydrolyzing) activity"/>
    <property type="evidence" value="ECO:0007669"/>
    <property type="project" value="UniProtKB-UniRule"/>
</dbReference>
<dbReference type="KEGG" id="pcor:KS4_21290"/>
<dbReference type="GO" id="GO:0006526">
    <property type="term" value="P:L-arginine biosynthetic process"/>
    <property type="evidence" value="ECO:0007669"/>
    <property type="project" value="UniProtKB-UniRule"/>
</dbReference>
<evidence type="ECO:0000256" key="10">
    <source>
        <dbReference type="ARBA" id="ARBA00049285"/>
    </source>
</evidence>
<feature type="binding site" evidence="11">
    <location>
        <position position="253"/>
    </location>
    <ligand>
        <name>L-glutamine</name>
        <dbReference type="ChEBI" id="CHEBI:58359"/>
    </ligand>
</feature>
<dbReference type="AlphaFoldDB" id="A0A517YV14"/>
<feature type="binding site" evidence="11">
    <location>
        <position position="325"/>
    </location>
    <ligand>
        <name>L-glutamine</name>
        <dbReference type="ChEBI" id="CHEBI:58359"/>
    </ligand>
</feature>
<dbReference type="OrthoDB" id="9804328at2"/>
<organism evidence="13 14">
    <name type="scientific">Poriferisphaera corsica</name>
    <dbReference type="NCBI Taxonomy" id="2528020"/>
    <lineage>
        <taxon>Bacteria</taxon>
        <taxon>Pseudomonadati</taxon>
        <taxon>Planctomycetota</taxon>
        <taxon>Phycisphaerae</taxon>
        <taxon>Phycisphaerales</taxon>
        <taxon>Phycisphaeraceae</taxon>
        <taxon>Poriferisphaera</taxon>
    </lineage>
</organism>
<dbReference type="InterPro" id="IPR035686">
    <property type="entry name" value="CPSase_GATase1"/>
</dbReference>
<dbReference type="SMART" id="SM01097">
    <property type="entry name" value="CPSase_sm_chain"/>
    <property type="match status" value="1"/>
</dbReference>
<keyword evidence="4 11" id="KW-0436">Ligase</keyword>
<dbReference type="FunFam" id="3.50.30.20:FF:000001">
    <property type="entry name" value="Carbamoyl-phosphate synthase small chain"/>
    <property type="match status" value="1"/>
</dbReference>
<dbReference type="GO" id="GO:0006541">
    <property type="term" value="P:glutamine metabolic process"/>
    <property type="evidence" value="ECO:0007669"/>
    <property type="project" value="InterPro"/>
</dbReference>
<evidence type="ECO:0000256" key="6">
    <source>
        <dbReference type="ARBA" id="ARBA00022840"/>
    </source>
</evidence>
<dbReference type="PANTHER" id="PTHR43418:SF7">
    <property type="entry name" value="CARBAMOYL-PHOSPHATE SYNTHASE SMALL CHAIN"/>
    <property type="match status" value="1"/>
</dbReference>
<dbReference type="NCBIfam" id="TIGR01368">
    <property type="entry name" value="CPSaseIIsmall"/>
    <property type="match status" value="1"/>
</dbReference>
<dbReference type="RefSeq" id="WP_145077613.1">
    <property type="nucleotide sequence ID" value="NZ_CP036425.1"/>
</dbReference>
<feature type="binding site" evidence="11">
    <location>
        <position position="60"/>
    </location>
    <ligand>
        <name>L-glutamine</name>
        <dbReference type="ChEBI" id="CHEBI:58359"/>
    </ligand>
</feature>
<feature type="active site" evidence="11">
    <location>
        <position position="365"/>
    </location>
</feature>
<feature type="binding site" evidence="11">
    <location>
        <position position="324"/>
    </location>
    <ligand>
        <name>L-glutamine</name>
        <dbReference type="ChEBI" id="CHEBI:58359"/>
    </ligand>
</feature>
<accession>A0A517YV14</accession>
<comment type="subunit">
    <text evidence="11">Composed of two chains; the small (or glutamine) chain promotes the hydrolysis of glutamine to ammonia, which is used by the large (or ammonia) chain to synthesize carbamoyl phosphate. Tetramer of heterodimers (alpha,beta)4.</text>
</comment>
<dbReference type="HAMAP" id="MF_01209">
    <property type="entry name" value="CPSase_S_chain"/>
    <property type="match status" value="1"/>
</dbReference>
<feature type="active site" evidence="11">
    <location>
        <position position="367"/>
    </location>
</feature>
<keyword evidence="11" id="KW-0055">Arginine biosynthesis</keyword>
<feature type="binding site" evidence="11">
    <location>
        <position position="284"/>
    </location>
    <ligand>
        <name>L-glutamine</name>
        <dbReference type="ChEBI" id="CHEBI:58359"/>
    </ligand>
</feature>
<feature type="domain" description="Carbamoyl-phosphate synthase small subunit N-terminal" evidence="12">
    <location>
        <begin position="14"/>
        <end position="146"/>
    </location>
</feature>
<dbReference type="InterPro" id="IPR006274">
    <property type="entry name" value="CarbamoylP_synth_ssu"/>
</dbReference>
<dbReference type="EMBL" id="CP036425">
    <property type="protein sequence ID" value="QDU34067.1"/>
    <property type="molecule type" value="Genomic_DNA"/>
</dbReference>
<dbReference type="SUPFAM" id="SSF52021">
    <property type="entry name" value="Carbamoyl phosphate synthetase, small subunit N-terminal domain"/>
    <property type="match status" value="1"/>
</dbReference>
<keyword evidence="5 11" id="KW-0547">Nucleotide-binding</keyword>
<protein>
    <recommendedName>
        <fullName evidence="11">Carbamoyl phosphate synthase small chain</fullName>
        <ecNumber evidence="11">6.3.5.5</ecNumber>
    </recommendedName>
    <alternativeName>
        <fullName evidence="11">Carbamoyl phosphate synthetase glutamine chain</fullName>
    </alternativeName>
</protein>
<feature type="binding site" evidence="11">
    <location>
        <position position="255"/>
    </location>
    <ligand>
        <name>L-glutamine</name>
        <dbReference type="ChEBI" id="CHEBI:58359"/>
    </ligand>
</feature>
<evidence type="ECO:0000256" key="11">
    <source>
        <dbReference type="HAMAP-Rule" id="MF_01209"/>
    </source>
</evidence>
<dbReference type="PANTHER" id="PTHR43418">
    <property type="entry name" value="MULTIFUNCTIONAL TRYPTOPHAN BIOSYNTHESIS PROTEIN-RELATED"/>
    <property type="match status" value="1"/>
</dbReference>
<keyword evidence="8 11" id="KW-0665">Pyrimidine biosynthesis</keyword>
<keyword evidence="14" id="KW-1185">Reference proteome</keyword>
<dbReference type="PRINTS" id="PR00099">
    <property type="entry name" value="CPSGATASE"/>
</dbReference>
<dbReference type="InterPro" id="IPR036480">
    <property type="entry name" value="CarbP_synth_ssu_N_sf"/>
</dbReference>
<evidence type="ECO:0000256" key="5">
    <source>
        <dbReference type="ARBA" id="ARBA00022741"/>
    </source>
</evidence>
<dbReference type="SUPFAM" id="SSF52317">
    <property type="entry name" value="Class I glutamine amidotransferase-like"/>
    <property type="match status" value="1"/>
</dbReference>
<evidence type="ECO:0000256" key="4">
    <source>
        <dbReference type="ARBA" id="ARBA00022598"/>
    </source>
</evidence>
<keyword evidence="6 11" id="KW-0067">ATP-binding</keyword>
<dbReference type="Proteomes" id="UP000317369">
    <property type="component" value="Chromosome"/>
</dbReference>
<reference evidence="13 14" key="1">
    <citation type="submission" date="2019-02" db="EMBL/GenBank/DDBJ databases">
        <title>Deep-cultivation of Planctomycetes and their phenomic and genomic characterization uncovers novel biology.</title>
        <authorList>
            <person name="Wiegand S."/>
            <person name="Jogler M."/>
            <person name="Boedeker C."/>
            <person name="Pinto D."/>
            <person name="Vollmers J."/>
            <person name="Rivas-Marin E."/>
            <person name="Kohn T."/>
            <person name="Peeters S.H."/>
            <person name="Heuer A."/>
            <person name="Rast P."/>
            <person name="Oberbeckmann S."/>
            <person name="Bunk B."/>
            <person name="Jeske O."/>
            <person name="Meyerdierks A."/>
            <person name="Storesund J.E."/>
            <person name="Kallscheuer N."/>
            <person name="Luecker S."/>
            <person name="Lage O.M."/>
            <person name="Pohl T."/>
            <person name="Merkel B.J."/>
            <person name="Hornburger P."/>
            <person name="Mueller R.-W."/>
            <person name="Bruemmer F."/>
            <person name="Labrenz M."/>
            <person name="Spormann A.M."/>
            <person name="Op den Camp H."/>
            <person name="Overmann J."/>
            <person name="Amann R."/>
            <person name="Jetten M.S.M."/>
            <person name="Mascher T."/>
            <person name="Medema M.H."/>
            <person name="Devos D.P."/>
            <person name="Kaster A.-K."/>
            <person name="Ovreas L."/>
            <person name="Rohde M."/>
            <person name="Galperin M.Y."/>
            <person name="Jogler C."/>
        </authorList>
    </citation>
    <scope>NUCLEOTIDE SEQUENCE [LARGE SCALE GENOMIC DNA]</scope>
    <source>
        <strain evidence="13 14">KS4</strain>
    </source>
</reference>
<keyword evidence="11" id="KW-0028">Amino-acid biosynthesis</keyword>
<dbReference type="GO" id="GO:0005524">
    <property type="term" value="F:ATP binding"/>
    <property type="evidence" value="ECO:0007669"/>
    <property type="project" value="UniProtKB-UniRule"/>
</dbReference>
<comment type="catalytic activity">
    <reaction evidence="9 11">
        <text>hydrogencarbonate + L-glutamine + 2 ATP + H2O = carbamoyl phosphate + L-glutamate + 2 ADP + phosphate + 2 H(+)</text>
        <dbReference type="Rhea" id="RHEA:18633"/>
        <dbReference type="ChEBI" id="CHEBI:15377"/>
        <dbReference type="ChEBI" id="CHEBI:15378"/>
        <dbReference type="ChEBI" id="CHEBI:17544"/>
        <dbReference type="ChEBI" id="CHEBI:29985"/>
        <dbReference type="ChEBI" id="CHEBI:30616"/>
        <dbReference type="ChEBI" id="CHEBI:43474"/>
        <dbReference type="ChEBI" id="CHEBI:58228"/>
        <dbReference type="ChEBI" id="CHEBI:58359"/>
        <dbReference type="ChEBI" id="CHEBI:456216"/>
        <dbReference type="EC" id="6.3.5.5"/>
    </reaction>
</comment>
<dbReference type="InterPro" id="IPR002474">
    <property type="entry name" value="CarbamoylP_synth_ssu_N"/>
</dbReference>
<dbReference type="NCBIfam" id="NF009475">
    <property type="entry name" value="PRK12838.1"/>
    <property type="match status" value="1"/>
</dbReference>
<keyword evidence="7 11" id="KW-0315">Glutamine amidotransferase</keyword>
<feature type="active site" description="Nucleophile" evidence="11">
    <location>
        <position position="280"/>
    </location>
</feature>
<dbReference type="PROSITE" id="PS51273">
    <property type="entry name" value="GATASE_TYPE_1"/>
    <property type="match status" value="1"/>
</dbReference>
<feature type="binding site" evidence="11">
    <location>
        <position position="281"/>
    </location>
    <ligand>
        <name>L-glutamine</name>
        <dbReference type="ChEBI" id="CHEBI:58359"/>
    </ligand>
</feature>
<dbReference type="GO" id="GO:0006207">
    <property type="term" value="P:'de novo' pyrimidine nucleobase biosynthetic process"/>
    <property type="evidence" value="ECO:0007669"/>
    <property type="project" value="InterPro"/>
</dbReference>
<evidence type="ECO:0000256" key="3">
    <source>
        <dbReference type="ARBA" id="ARBA00007800"/>
    </source>
</evidence>
<comment type="pathway">
    <text evidence="1 11">Pyrimidine metabolism; UMP biosynthesis via de novo pathway; (S)-dihydroorotate from bicarbonate: step 1/3.</text>
</comment>
<evidence type="ECO:0000259" key="12">
    <source>
        <dbReference type="SMART" id="SM01097"/>
    </source>
</evidence>
<dbReference type="PRINTS" id="PR00096">
    <property type="entry name" value="GATASE"/>
</dbReference>
<evidence type="ECO:0000313" key="14">
    <source>
        <dbReference type="Proteomes" id="UP000317369"/>
    </source>
</evidence>
<dbReference type="UniPathway" id="UPA00068">
    <property type="reaction ID" value="UER00171"/>
</dbReference>
<evidence type="ECO:0000256" key="1">
    <source>
        <dbReference type="ARBA" id="ARBA00004812"/>
    </source>
</evidence>
<dbReference type="PRINTS" id="PR00097">
    <property type="entry name" value="ANTSNTHASEII"/>
</dbReference>
<dbReference type="UniPathway" id="UPA00070">
    <property type="reaction ID" value="UER00115"/>
</dbReference>
<evidence type="ECO:0000313" key="13">
    <source>
        <dbReference type="EMBL" id="QDU34067.1"/>
    </source>
</evidence>
<comment type="catalytic activity">
    <reaction evidence="10 11">
        <text>L-glutamine + H2O = L-glutamate + NH4(+)</text>
        <dbReference type="Rhea" id="RHEA:15889"/>
        <dbReference type="ChEBI" id="CHEBI:15377"/>
        <dbReference type="ChEBI" id="CHEBI:28938"/>
        <dbReference type="ChEBI" id="CHEBI:29985"/>
        <dbReference type="ChEBI" id="CHEBI:58359"/>
    </reaction>
</comment>
<dbReference type="Gene3D" id="3.50.30.20">
    <property type="entry name" value="Carbamoyl-phosphate synthase small subunit, N-terminal domain"/>
    <property type="match status" value="1"/>
</dbReference>